<comment type="caution">
    <text evidence="1">The sequence shown here is derived from an EMBL/GenBank/DDBJ whole genome shotgun (WGS) entry which is preliminary data.</text>
</comment>
<organism evidence="1 2">
    <name type="scientific">Artemia franciscana</name>
    <name type="common">Brine shrimp</name>
    <name type="synonym">Artemia sanfranciscana</name>
    <dbReference type="NCBI Taxonomy" id="6661"/>
    <lineage>
        <taxon>Eukaryota</taxon>
        <taxon>Metazoa</taxon>
        <taxon>Ecdysozoa</taxon>
        <taxon>Arthropoda</taxon>
        <taxon>Crustacea</taxon>
        <taxon>Branchiopoda</taxon>
        <taxon>Anostraca</taxon>
        <taxon>Artemiidae</taxon>
        <taxon>Artemia</taxon>
    </lineage>
</organism>
<reference evidence="1" key="1">
    <citation type="submission" date="2023-07" db="EMBL/GenBank/DDBJ databases">
        <title>Chromosome-level genome assembly of Artemia franciscana.</title>
        <authorList>
            <person name="Jo E."/>
        </authorList>
    </citation>
    <scope>NUCLEOTIDE SEQUENCE</scope>
    <source>
        <tissue evidence="1">Whole body</tissue>
    </source>
</reference>
<proteinExistence type="predicted"/>
<evidence type="ECO:0000313" key="1">
    <source>
        <dbReference type="EMBL" id="KAK2713715.1"/>
    </source>
</evidence>
<accession>A0AA88LA19</accession>
<keyword evidence="2" id="KW-1185">Reference proteome</keyword>
<dbReference type="PANTHER" id="PTHR46601">
    <property type="entry name" value="ULP_PROTEASE DOMAIN-CONTAINING PROTEIN"/>
    <property type="match status" value="1"/>
</dbReference>
<sequence>MVEQARKLKKEKGILAIPDAKKDFYQSDENSRVIPRAKDKVSIKKIFTCKRLILSNLRELYSSFIWECPNLNIGFPKFCNIRPKQYVLAGSAGTHTVCVCSIHQNVKLLLDVVKIEESYKDLIKMLICNVENNECILCHCDNCPSDDALIEYLTAKLSEDYDLEEEIIISQMVNTHRTEIVKQSISIESFISLLSKSVENLIPHSYITKSQSKTFKKLKEDLPLNTAIVIMDFSENYSYTIQNKCKSNKTATAVYDFCKVNIEKINFHFIDKKMLKLSDWS</sequence>
<dbReference type="EMBL" id="JAVRJZ010000014">
    <property type="protein sequence ID" value="KAK2713715.1"/>
    <property type="molecule type" value="Genomic_DNA"/>
</dbReference>
<dbReference type="AlphaFoldDB" id="A0AA88LA19"/>
<protein>
    <submittedName>
        <fullName evidence="1">Uncharacterized protein</fullName>
    </submittedName>
</protein>
<name>A0AA88LA19_ARTSF</name>
<evidence type="ECO:0000313" key="2">
    <source>
        <dbReference type="Proteomes" id="UP001187531"/>
    </source>
</evidence>
<gene>
    <name evidence="1" type="ORF">QYM36_009556</name>
</gene>
<dbReference type="PANTHER" id="PTHR46601:SF1">
    <property type="entry name" value="ADF-H DOMAIN-CONTAINING PROTEIN"/>
    <property type="match status" value="1"/>
</dbReference>
<dbReference type="Proteomes" id="UP001187531">
    <property type="component" value="Unassembled WGS sequence"/>
</dbReference>